<dbReference type="GO" id="GO:0006281">
    <property type="term" value="P:DNA repair"/>
    <property type="evidence" value="ECO:0007669"/>
    <property type="project" value="TreeGrafter"/>
</dbReference>
<evidence type="ECO:0000256" key="1">
    <source>
        <dbReference type="ARBA" id="ARBA00004123"/>
    </source>
</evidence>
<dbReference type="InterPro" id="IPR001680">
    <property type="entry name" value="WD40_rpt"/>
</dbReference>
<sequence length="1053" mass="116308">MKRMKFAHVEGHTDLTYTEDGSNIITCGADGDYRVWKGYEDDDPECIRVGDEATAITFKNKKVYVGTDMHVLQIFSHPDNQTDGIVTRFTSTITHISVNKDGSKVAAGSGDMTIKVKDINSSNKAKELVFTGHTAPILSVSLDPKSEFLASSSCDGTVRVWCLTTCKQLQSWRWGPASNDFGNSPSLCRIHFEPTTGRYLAVPFFQSSTVKILERSSWKEVAELVDDRLKDISICCWSTCGKFLATASKAGDILIWDMQSKSVVNSFQHEKKTQICNMAWNPAMITQKEIAFCDCKGYLGLCENVTAQAQLEGKEKQSARIANSFTDVVDDDAEISISQIKKDTGFTTNAEDGQDVFTGVQSYSMDYDVLDDGASKISSRPSSPIASNSRRLHQSSSKRQEPFQPGSSPVHLHHRYMVWNNVGIVRCFGEDAADQGNSSIEVEFHDSSIHHGLHIPNTLSHTMAALSSQSLLLACPAQEETPSRIVCVNFAAWDGHKEWSTTLPHGEDALAVAVGDTWVAVATSRRLLRLFSNSGLQRAIISLPGPIICLTGHGSKLFIAYHTSLGMFGEQSVGYAVVGIDRKSPVGYEWLANPQTLPLGPECDLSWAGFSDEGTLSTMDSSGLLQVQLRSGMWMPLLDTRQNVKGKSDHYFLIGLSELEKCVRCVLCKGARYPPTLPRPNMSLLDVKLPLCDSANEKTQLEEALIQSSLQMQLTSTLDQTGFDVDDPRDKADRLSKESLMKMFAVSSNPPIFLACQAEREVRAVEVAEWMPSEHLLQLAVKYATRARKRQLANRLTEMAEQLVRDREADETLLVEASQISYNISSNTSNTLEDDRDMFSSTPPVLEIEDNPILQAKQRKTSVYGAVTSVSSELGKSIRPLSQNRKNPFAKKTSIIDDSSTATPSPRGLAVFDQPKVTQTKSATGPSKENTKAKATKQPTLFGMKKAAAKDLTPPTQEVSSESQDPSPSPVQPPKTGFTLWFDQNKSQLKEENPECNDAELVRLAAQKFKSLSEEERQKYNRKRKSSGDAEQSEETVKKTRPTLAERLSTFEV</sequence>
<reference evidence="9" key="1">
    <citation type="submission" date="2021-11" db="EMBL/GenBank/DDBJ databases">
        <authorList>
            <person name="Schell T."/>
        </authorList>
    </citation>
    <scope>NUCLEOTIDE SEQUENCE</scope>
    <source>
        <strain evidence="9">M5</strain>
    </source>
</reference>
<dbReference type="InterPro" id="IPR036910">
    <property type="entry name" value="HMG_box_dom_sf"/>
</dbReference>
<keyword evidence="10" id="KW-1185">Reference proteome</keyword>
<dbReference type="EMBL" id="CAKKLH010000090">
    <property type="protein sequence ID" value="CAH0102651.1"/>
    <property type="molecule type" value="Genomic_DNA"/>
</dbReference>
<dbReference type="PROSITE" id="PS50118">
    <property type="entry name" value="HMG_BOX_2"/>
    <property type="match status" value="1"/>
</dbReference>
<dbReference type="InterPro" id="IPR057646">
    <property type="entry name" value="WD40_WDHD1_1st"/>
</dbReference>
<feature type="region of interest" description="Disordered" evidence="7">
    <location>
        <begin position="375"/>
        <end position="409"/>
    </location>
</feature>
<dbReference type="Pfam" id="PF24817">
    <property type="entry name" value="WD40_WDHD1_1st"/>
    <property type="match status" value="1"/>
</dbReference>
<organism evidence="9 10">
    <name type="scientific">Daphnia galeata</name>
    <dbReference type="NCBI Taxonomy" id="27404"/>
    <lineage>
        <taxon>Eukaryota</taxon>
        <taxon>Metazoa</taxon>
        <taxon>Ecdysozoa</taxon>
        <taxon>Arthropoda</taxon>
        <taxon>Crustacea</taxon>
        <taxon>Branchiopoda</taxon>
        <taxon>Diplostraca</taxon>
        <taxon>Cladocera</taxon>
        <taxon>Anomopoda</taxon>
        <taxon>Daphniidae</taxon>
        <taxon>Daphnia</taxon>
    </lineage>
</organism>
<evidence type="ECO:0000256" key="3">
    <source>
        <dbReference type="ARBA" id="ARBA00022737"/>
    </source>
</evidence>
<name>A0A8J2RKN1_9CRUS</name>
<evidence type="ECO:0000256" key="4">
    <source>
        <dbReference type="ARBA" id="ARBA00023242"/>
    </source>
</evidence>
<feature type="repeat" description="WD" evidence="5">
    <location>
        <begin position="5"/>
        <end position="37"/>
    </location>
</feature>
<protein>
    <recommendedName>
        <fullName evidence="8">HMG box domain-containing protein</fullName>
    </recommendedName>
</protein>
<dbReference type="Proteomes" id="UP000789390">
    <property type="component" value="Unassembled WGS sequence"/>
</dbReference>
<evidence type="ECO:0000256" key="7">
    <source>
        <dbReference type="SAM" id="MobiDB-lite"/>
    </source>
</evidence>
<dbReference type="InterPro" id="IPR015943">
    <property type="entry name" value="WD40/YVTN_repeat-like_dom_sf"/>
</dbReference>
<dbReference type="Gene3D" id="2.130.10.10">
    <property type="entry name" value="YVTN repeat-like/Quinoprotein amine dehydrogenase"/>
    <property type="match status" value="2"/>
</dbReference>
<comment type="caution">
    <text evidence="9">The sequence shown here is derived from an EMBL/GenBank/DDBJ whole genome shotgun (WGS) entry which is preliminary data.</text>
</comment>
<dbReference type="PROSITE" id="PS50294">
    <property type="entry name" value="WD_REPEATS_REGION"/>
    <property type="match status" value="1"/>
</dbReference>
<dbReference type="Pfam" id="PF24815">
    <property type="entry name" value="HMG_WDHD1"/>
    <property type="match status" value="1"/>
</dbReference>
<feature type="region of interest" description="Disordered" evidence="7">
    <location>
        <begin position="878"/>
        <end position="979"/>
    </location>
</feature>
<dbReference type="SUPFAM" id="SSF50978">
    <property type="entry name" value="WD40 repeat-like"/>
    <property type="match status" value="1"/>
</dbReference>
<dbReference type="GO" id="GO:0003682">
    <property type="term" value="F:chromatin binding"/>
    <property type="evidence" value="ECO:0007669"/>
    <property type="project" value="TreeGrafter"/>
</dbReference>
<dbReference type="GO" id="GO:0000278">
    <property type="term" value="P:mitotic cell cycle"/>
    <property type="evidence" value="ECO:0007669"/>
    <property type="project" value="TreeGrafter"/>
</dbReference>
<evidence type="ECO:0000313" key="9">
    <source>
        <dbReference type="EMBL" id="CAH0102651.1"/>
    </source>
</evidence>
<evidence type="ECO:0000259" key="8">
    <source>
        <dbReference type="PROSITE" id="PS50118"/>
    </source>
</evidence>
<dbReference type="InterPro" id="IPR036322">
    <property type="entry name" value="WD40_repeat_dom_sf"/>
</dbReference>
<dbReference type="PANTHER" id="PTHR19932:SF10">
    <property type="entry name" value="WD REPEAT AND HMG-BOX DNA-BINDING PROTEIN 1"/>
    <property type="match status" value="1"/>
</dbReference>
<comment type="subcellular location">
    <subcellularLocation>
        <location evidence="1">Nucleus</location>
    </subcellularLocation>
</comment>
<dbReference type="PROSITE" id="PS50082">
    <property type="entry name" value="WD_REPEATS_2"/>
    <property type="match status" value="2"/>
</dbReference>
<feature type="region of interest" description="Disordered" evidence="7">
    <location>
        <begin position="1008"/>
        <end position="1053"/>
    </location>
</feature>
<dbReference type="GO" id="GO:0006261">
    <property type="term" value="P:DNA-templated DNA replication"/>
    <property type="evidence" value="ECO:0007669"/>
    <property type="project" value="InterPro"/>
</dbReference>
<dbReference type="GO" id="GO:0043596">
    <property type="term" value="C:nuclear replication fork"/>
    <property type="evidence" value="ECO:0007669"/>
    <property type="project" value="TreeGrafter"/>
</dbReference>
<dbReference type="InterPro" id="IPR048591">
    <property type="entry name" value="WDHD1/CFT4_hel"/>
</dbReference>
<dbReference type="InterPro" id="IPR055339">
    <property type="entry name" value="HMG-box_WDHD1"/>
</dbReference>
<feature type="domain" description="HMG box" evidence="8">
    <location>
        <begin position="971"/>
        <end position="1041"/>
    </location>
</feature>
<dbReference type="AlphaFoldDB" id="A0A8J2RKN1"/>
<dbReference type="SUPFAM" id="SSF47095">
    <property type="entry name" value="HMG-box"/>
    <property type="match status" value="1"/>
</dbReference>
<evidence type="ECO:0000313" key="10">
    <source>
        <dbReference type="Proteomes" id="UP000789390"/>
    </source>
</evidence>
<dbReference type="SMART" id="SM00320">
    <property type="entry name" value="WD40"/>
    <property type="match status" value="4"/>
</dbReference>
<evidence type="ECO:0000256" key="5">
    <source>
        <dbReference type="PROSITE-ProRule" id="PRU00221"/>
    </source>
</evidence>
<dbReference type="Pfam" id="PF12341">
    <property type="entry name" value="Mcl1_mid"/>
    <property type="match status" value="1"/>
</dbReference>
<evidence type="ECO:0000256" key="2">
    <source>
        <dbReference type="ARBA" id="ARBA00022574"/>
    </source>
</evidence>
<keyword evidence="6" id="KW-0238">DNA-binding</keyword>
<keyword evidence="3" id="KW-0677">Repeat</keyword>
<feature type="compositionally biased region" description="Low complexity" evidence="7">
    <location>
        <begin position="957"/>
        <end position="966"/>
    </location>
</feature>
<dbReference type="InterPro" id="IPR022100">
    <property type="entry name" value="WDHD1/CFT4_beta-prop_2nd"/>
</dbReference>
<dbReference type="GO" id="GO:0003677">
    <property type="term" value="F:DNA binding"/>
    <property type="evidence" value="ECO:0007669"/>
    <property type="project" value="UniProtKB-UniRule"/>
</dbReference>
<dbReference type="OrthoDB" id="427368at2759"/>
<dbReference type="Pfam" id="PF20946">
    <property type="entry name" value="Ctf4_C"/>
    <property type="match status" value="1"/>
</dbReference>
<dbReference type="Gene3D" id="1.10.30.10">
    <property type="entry name" value="High mobility group box domain"/>
    <property type="match status" value="1"/>
</dbReference>
<evidence type="ECO:0000256" key="6">
    <source>
        <dbReference type="PROSITE-ProRule" id="PRU00267"/>
    </source>
</evidence>
<keyword evidence="2 5" id="KW-0853">WD repeat</keyword>
<accession>A0A8J2RKN1</accession>
<dbReference type="FunFam" id="2.130.10.10:FF:003595">
    <property type="entry name" value="Uncharacterized protein"/>
    <property type="match status" value="1"/>
</dbReference>
<proteinExistence type="predicted"/>
<gene>
    <name evidence="9" type="ORF">DGAL_LOCUS5094</name>
</gene>
<dbReference type="InterPro" id="IPR009071">
    <property type="entry name" value="HMG_box_dom"/>
</dbReference>
<feature type="DNA-binding region" description="HMG box" evidence="6">
    <location>
        <begin position="971"/>
        <end position="1041"/>
    </location>
</feature>
<feature type="compositionally biased region" description="Polar residues" evidence="7">
    <location>
        <begin position="916"/>
        <end position="928"/>
    </location>
</feature>
<keyword evidence="4 6" id="KW-0539">Nucleus</keyword>
<dbReference type="SMART" id="SM00398">
    <property type="entry name" value="HMG"/>
    <property type="match status" value="1"/>
</dbReference>
<feature type="repeat" description="WD" evidence="5">
    <location>
        <begin position="130"/>
        <end position="171"/>
    </location>
</feature>
<feature type="compositionally biased region" description="Low complexity" evidence="7">
    <location>
        <begin position="375"/>
        <end position="389"/>
    </location>
</feature>
<dbReference type="PANTHER" id="PTHR19932">
    <property type="entry name" value="WD REPEAT AND HMG-BOX DNA BINDING PROTEIN"/>
    <property type="match status" value="1"/>
</dbReference>
<dbReference type="CDD" id="cd21993">
    <property type="entry name" value="HMG-box_WDHD1"/>
    <property type="match status" value="1"/>
</dbReference>